<dbReference type="Gene3D" id="3.20.20.150">
    <property type="entry name" value="Divalent-metal-dependent TIM barrel enzymes"/>
    <property type="match status" value="1"/>
</dbReference>
<keyword evidence="2" id="KW-0413">Isomerase</keyword>
<dbReference type="RefSeq" id="WP_010856415.1">
    <property type="nucleotide sequence ID" value="NZ_AQHR01000110.1"/>
</dbReference>
<dbReference type="EMBL" id="AQHR01000110">
    <property type="protein sequence ID" value="EON75131.1"/>
    <property type="molecule type" value="Genomic_DNA"/>
</dbReference>
<dbReference type="InterPro" id="IPR050312">
    <property type="entry name" value="IolE/XylAMocC-like"/>
</dbReference>
<sequence>MLKLGFVSAIMPDSSFEEVMAFASEQQFGCVEIMCWPKGKAERRYAGVTHINVDALDREAIAHIHAVQRDKKVFISGLGFYPNPMDPDEEKAAQAIDHIKKVISAAALLGIPVVNTFVGRNPSRNIPDNLALFAERFPDIVAHAGSLGIKVAIENCPMLFTNDEWPGGKNLAISPAVWDQMFTIIPDAHFGLNYDPSHLVWMQMDPIRPIYDYKDRLHHIHLKDVKVYKEKLDRVGILANPLEYHSPKIPGLGDVNWGRFIAALTDVGYRGPCCIEVEDKAFEKSSEDIRTAILTARNHLSQYIPLG</sequence>
<dbReference type="EC" id="5.3.99.-" evidence="2"/>
<dbReference type="PATRIC" id="fig|1288963.3.peg.4287"/>
<dbReference type="PANTHER" id="PTHR12110">
    <property type="entry name" value="HYDROXYPYRUVATE ISOMERASE"/>
    <property type="match status" value="1"/>
</dbReference>
<keyword evidence="3" id="KW-1185">Reference proteome</keyword>
<dbReference type="AlphaFoldDB" id="R7ZM08"/>
<feature type="domain" description="Xylose isomerase-like TIM barrel" evidence="1">
    <location>
        <begin position="22"/>
        <end position="290"/>
    </location>
</feature>
<reference evidence="2 3" key="1">
    <citation type="submission" date="2013-02" db="EMBL/GenBank/DDBJ databases">
        <title>A novel strain isolated from Lonar lake, Maharashtra, India.</title>
        <authorList>
            <person name="Singh A."/>
        </authorList>
    </citation>
    <scope>NUCLEOTIDE SEQUENCE [LARGE SCALE GENOMIC DNA]</scope>
    <source>
        <strain evidence="2 3">AK24</strain>
    </source>
</reference>
<comment type="caution">
    <text evidence="2">The sequence shown here is derived from an EMBL/GenBank/DDBJ whole genome shotgun (WGS) entry which is preliminary data.</text>
</comment>
<dbReference type="Proteomes" id="UP000013909">
    <property type="component" value="Unassembled WGS sequence"/>
</dbReference>
<evidence type="ECO:0000259" key="1">
    <source>
        <dbReference type="Pfam" id="PF01261"/>
    </source>
</evidence>
<dbReference type="STRING" id="1232681.ADIS_4302"/>
<dbReference type="InterPro" id="IPR013022">
    <property type="entry name" value="Xyl_isomerase-like_TIM-brl"/>
</dbReference>
<dbReference type="PANTHER" id="PTHR12110:SF21">
    <property type="entry name" value="XYLOSE ISOMERASE-LIKE TIM BARREL DOMAIN-CONTAINING PROTEIN"/>
    <property type="match status" value="1"/>
</dbReference>
<dbReference type="InterPro" id="IPR036237">
    <property type="entry name" value="Xyl_isomerase-like_sf"/>
</dbReference>
<evidence type="ECO:0000313" key="3">
    <source>
        <dbReference type="Proteomes" id="UP000013909"/>
    </source>
</evidence>
<name>R7ZM08_9BACT</name>
<dbReference type="SUPFAM" id="SSF51658">
    <property type="entry name" value="Xylose isomerase-like"/>
    <property type="match status" value="1"/>
</dbReference>
<accession>R7ZM08</accession>
<dbReference type="Pfam" id="PF01261">
    <property type="entry name" value="AP_endonuc_2"/>
    <property type="match status" value="1"/>
</dbReference>
<organism evidence="2 3">
    <name type="scientific">Lunatimonas lonarensis</name>
    <dbReference type="NCBI Taxonomy" id="1232681"/>
    <lineage>
        <taxon>Bacteria</taxon>
        <taxon>Pseudomonadati</taxon>
        <taxon>Bacteroidota</taxon>
        <taxon>Cytophagia</taxon>
        <taxon>Cytophagales</taxon>
        <taxon>Cyclobacteriaceae</taxon>
    </lineage>
</organism>
<gene>
    <name evidence="2" type="ORF">ADIS_4302</name>
</gene>
<proteinExistence type="predicted"/>
<protein>
    <submittedName>
        <fullName evidence="2">Inosose isomerase</fullName>
        <ecNumber evidence="2">5.3.99.-</ecNumber>
    </submittedName>
</protein>
<dbReference type="GO" id="GO:0016853">
    <property type="term" value="F:isomerase activity"/>
    <property type="evidence" value="ECO:0007669"/>
    <property type="project" value="UniProtKB-KW"/>
</dbReference>
<evidence type="ECO:0000313" key="2">
    <source>
        <dbReference type="EMBL" id="EON75131.1"/>
    </source>
</evidence>
<dbReference type="OrthoDB" id="9779184at2"/>